<dbReference type="PANTHER" id="PTHR35936:SF25">
    <property type="entry name" value="ABC TRANSPORTER SUBSTRATE-BINDING PROTEIN"/>
    <property type="match status" value="1"/>
</dbReference>
<dbReference type="RefSeq" id="WP_386722871.1">
    <property type="nucleotide sequence ID" value="NZ_JBHRSZ010000007.1"/>
</dbReference>
<evidence type="ECO:0000313" key="2">
    <source>
        <dbReference type="EMBL" id="MFC3152949.1"/>
    </source>
</evidence>
<evidence type="ECO:0000256" key="1">
    <source>
        <dbReference type="ARBA" id="ARBA00010333"/>
    </source>
</evidence>
<dbReference type="EMBL" id="JBHRSZ010000007">
    <property type="protein sequence ID" value="MFC3152949.1"/>
    <property type="molecule type" value="Genomic_DNA"/>
</dbReference>
<name>A0ABV7HJM2_9GAMM</name>
<keyword evidence="3" id="KW-1185">Reference proteome</keyword>
<dbReference type="Gene3D" id="3.40.190.10">
    <property type="entry name" value="Periplasmic binding protein-like II"/>
    <property type="match status" value="2"/>
</dbReference>
<protein>
    <submittedName>
        <fullName evidence="2">Substrate-binding periplasmic protein</fullName>
    </submittedName>
</protein>
<dbReference type="PANTHER" id="PTHR35936">
    <property type="entry name" value="MEMBRANE-BOUND LYTIC MUREIN TRANSGLYCOSYLASE F"/>
    <property type="match status" value="1"/>
</dbReference>
<reference evidence="3" key="1">
    <citation type="journal article" date="2019" name="Int. J. Syst. Evol. Microbiol.">
        <title>The Global Catalogue of Microorganisms (GCM) 10K type strain sequencing project: providing services to taxonomists for standard genome sequencing and annotation.</title>
        <authorList>
            <consortium name="The Broad Institute Genomics Platform"/>
            <consortium name="The Broad Institute Genome Sequencing Center for Infectious Disease"/>
            <person name="Wu L."/>
            <person name="Ma J."/>
        </authorList>
    </citation>
    <scope>NUCLEOTIDE SEQUENCE [LARGE SCALE GENOMIC DNA]</scope>
    <source>
        <strain evidence="3">KCTC 52438</strain>
    </source>
</reference>
<proteinExistence type="inferred from homology"/>
<comment type="caution">
    <text evidence="2">The sequence shown here is derived from an EMBL/GenBank/DDBJ whole genome shotgun (WGS) entry which is preliminary data.</text>
</comment>
<sequence>MLWHPLQSVVARQWMVVTIFFVVLCLLQPRNLEASQVIHVPVYQYHNWEPFYFKDNKGHQGFSVVFVEQLNDFFRKQRPDLKIHFTLKPMDRPDLNALLKEGRQGLVLWANELWFKRLFDRPYFSATSPIYWDNDAIISLAKTPVEYVEPKSLVGLHLGGLKGHYYHGVDQLVSLGKIKRTDVDNDRINLQRLLDGKINAMVITQTVFNYAKPDYPDSIFYQSFVPQDTYSRHILMTPGYSHLSELLNFYISSLPHNEEWTDVLTAYGLDDLIVPFTLDLNELNNFSIEE</sequence>
<gene>
    <name evidence="2" type="ORF">ACFOEK_18055</name>
</gene>
<evidence type="ECO:0000313" key="3">
    <source>
        <dbReference type="Proteomes" id="UP001595476"/>
    </source>
</evidence>
<dbReference type="SUPFAM" id="SSF53850">
    <property type="entry name" value="Periplasmic binding protein-like II"/>
    <property type="match status" value="1"/>
</dbReference>
<dbReference type="Proteomes" id="UP001595476">
    <property type="component" value="Unassembled WGS sequence"/>
</dbReference>
<accession>A0ABV7HJM2</accession>
<comment type="similarity">
    <text evidence="1">Belongs to the bacterial solute-binding protein 3 family.</text>
</comment>
<organism evidence="2 3">
    <name type="scientific">Litoribrevibacter euphylliae</name>
    <dbReference type="NCBI Taxonomy" id="1834034"/>
    <lineage>
        <taxon>Bacteria</taxon>
        <taxon>Pseudomonadati</taxon>
        <taxon>Pseudomonadota</taxon>
        <taxon>Gammaproteobacteria</taxon>
        <taxon>Oceanospirillales</taxon>
        <taxon>Oceanospirillaceae</taxon>
        <taxon>Litoribrevibacter</taxon>
    </lineage>
</organism>